<dbReference type="InterPro" id="IPR038107">
    <property type="entry name" value="Glycos_transf_N_sf"/>
</dbReference>
<evidence type="ECO:0000256" key="8">
    <source>
        <dbReference type="PIRSR" id="PIRSR639901-2"/>
    </source>
</evidence>
<dbReference type="EMBL" id="JAIQ01000026">
    <property type="protein sequence ID" value="KLE02355.1"/>
    <property type="molecule type" value="Genomic_DNA"/>
</dbReference>
<dbReference type="PANTHER" id="PTHR42755:SF1">
    <property type="entry name" value="3-DEOXY-D-MANNO-OCTULOSONIC ACID TRANSFERASE, MITOCHONDRIAL-RELATED"/>
    <property type="match status" value="1"/>
</dbReference>
<dbReference type="InterPro" id="IPR007507">
    <property type="entry name" value="Glycos_transf_N"/>
</dbReference>
<dbReference type="PATRIC" id="fig|1447256.3.peg.181"/>
<protein>
    <recommendedName>
        <fullName evidence="3 9">3-deoxy-D-manno-octulosonic acid transferase</fullName>
        <shortName evidence="9">Kdo transferase</shortName>
        <ecNumber evidence="2 9">2.4.99.12</ecNumber>
    </recommendedName>
    <alternativeName>
        <fullName evidence="5 9">Lipid IV(A) 3-deoxy-D-manno-octulosonic acid transferase</fullName>
    </alternativeName>
</protein>
<evidence type="ECO:0000256" key="2">
    <source>
        <dbReference type="ARBA" id="ARBA00012621"/>
    </source>
</evidence>
<comment type="similarity">
    <text evidence="9">Belongs to the glycosyltransferase group 1 family.</text>
</comment>
<organism evidence="11 12">
    <name type="scientific">Aliarcobacter butzleri L348</name>
    <dbReference type="NCBI Taxonomy" id="1447256"/>
    <lineage>
        <taxon>Bacteria</taxon>
        <taxon>Pseudomonadati</taxon>
        <taxon>Campylobacterota</taxon>
        <taxon>Epsilonproteobacteria</taxon>
        <taxon>Campylobacterales</taxon>
        <taxon>Arcobacteraceae</taxon>
        <taxon>Aliarcobacter</taxon>
    </lineage>
</organism>
<dbReference type="SUPFAM" id="SSF53756">
    <property type="entry name" value="UDP-Glycosyltransferase/glycogen phosphorylase"/>
    <property type="match status" value="1"/>
</dbReference>
<comment type="pathway">
    <text evidence="1 9">Bacterial outer membrane biogenesis; LPS core biosynthesis.</text>
</comment>
<dbReference type="EC" id="2.4.99.12" evidence="2 9"/>
<sequence>MSFLFSIFYTLILTIVYILAIPYLILKSRNPKYKKAIPSKFFLIDNKKFEENKIWFHSCSMGETRAIKPLIENYKDNVNLSVITNTGFDEAKTITQNVRFLPFEIFLPFWITKQKVLVVMEAELWYMLFLVAKRKGAKTFLINARISDKSYNSYKKFAFFYKMIFKNIDKVFAQSEVDKTRLEELGATNIEVIGNIKLAQLPSKKLDLAKPEGVLITAGSTHENEEELVLKSYKKEFGKLVIVPRHPERFIKVDNLIKEYIKGKNLTYHKYSENENFNSDIILVDKMGILNDIYAISDVVILGGAFGKIGGHNPIEPAYFGCKLISGKNIFNQKSLFECINNYYLVEENELGNYLEKLEELEKPSLTKAGSFEPIIKEINKWL</sequence>
<dbReference type="GO" id="GO:0009244">
    <property type="term" value="P:lipopolysaccharide core region biosynthetic process"/>
    <property type="evidence" value="ECO:0007669"/>
    <property type="project" value="UniProtKB-UniRule"/>
</dbReference>
<dbReference type="RefSeq" id="WP_046996038.1">
    <property type="nucleotide sequence ID" value="NZ_JAIQ01000026.1"/>
</dbReference>
<keyword evidence="9" id="KW-1003">Cell membrane</keyword>
<comment type="function">
    <text evidence="9">Involved in lipopolysaccharide (LPS) biosynthesis. Catalyzes the transfer of 3-deoxy-D-manno-octulosonate (Kdo) residue(s) from CMP-Kdo to lipid IV(A), the tetraacyldisaccharide-1,4'-bisphosphate precursor of lipid A.</text>
</comment>
<accession>A0A0G9K9A3</accession>
<dbReference type="GO" id="GO:0009245">
    <property type="term" value="P:lipid A biosynthetic process"/>
    <property type="evidence" value="ECO:0007669"/>
    <property type="project" value="TreeGrafter"/>
</dbReference>
<keyword evidence="4 9" id="KW-0808">Transferase</keyword>
<feature type="active site" description="Proton acceptor" evidence="7">
    <location>
        <position position="63"/>
    </location>
</feature>
<gene>
    <name evidence="11" type="ORF">AA20_00925</name>
</gene>
<proteinExistence type="inferred from homology"/>
<feature type="site" description="Transition state stabilizer" evidence="8">
    <location>
        <position position="121"/>
    </location>
</feature>
<comment type="subcellular location">
    <subcellularLocation>
        <location evidence="9">Cell membrane</location>
    </subcellularLocation>
</comment>
<reference evidence="11 12" key="1">
    <citation type="submission" date="2014-01" db="EMBL/GenBank/DDBJ databases">
        <title>Development of a Comparative Genomic Fingerprinting Assay for High Resolution Genotyping of Arcobacter butzleri.</title>
        <authorList>
            <person name="Webb A.L."/>
            <person name="Inglis G.D."/>
            <person name="Kruczkiewicz P."/>
            <person name="Selinger L.B."/>
            <person name="Taboada E.N."/>
        </authorList>
    </citation>
    <scope>NUCLEOTIDE SEQUENCE [LARGE SCALE GENOMIC DNA]</scope>
    <source>
        <strain evidence="11 12">L348</strain>
    </source>
</reference>
<comment type="catalytic activity">
    <reaction evidence="6 9">
        <text>lipid IVA (E. coli) + CMP-3-deoxy-beta-D-manno-octulosonate = alpha-Kdo-(2-&gt;6)-lipid IVA (E. coli) + CMP + H(+)</text>
        <dbReference type="Rhea" id="RHEA:28066"/>
        <dbReference type="ChEBI" id="CHEBI:15378"/>
        <dbReference type="ChEBI" id="CHEBI:58603"/>
        <dbReference type="ChEBI" id="CHEBI:60364"/>
        <dbReference type="ChEBI" id="CHEBI:60377"/>
        <dbReference type="ChEBI" id="CHEBI:85987"/>
        <dbReference type="EC" id="2.4.99.12"/>
    </reaction>
</comment>
<evidence type="ECO:0000256" key="5">
    <source>
        <dbReference type="ARBA" id="ARBA00031445"/>
    </source>
</evidence>
<evidence type="ECO:0000256" key="1">
    <source>
        <dbReference type="ARBA" id="ARBA00004713"/>
    </source>
</evidence>
<name>A0A0G9K9A3_9BACT</name>
<evidence type="ECO:0000259" key="10">
    <source>
        <dbReference type="Pfam" id="PF04413"/>
    </source>
</evidence>
<feature type="transmembrane region" description="Helical" evidence="9">
    <location>
        <begin position="6"/>
        <end position="26"/>
    </location>
</feature>
<dbReference type="Proteomes" id="UP000035514">
    <property type="component" value="Unassembled WGS sequence"/>
</dbReference>
<dbReference type="InterPro" id="IPR039901">
    <property type="entry name" value="Kdotransferase"/>
</dbReference>
<keyword evidence="9" id="KW-0812">Transmembrane</keyword>
<keyword evidence="9" id="KW-1133">Transmembrane helix</keyword>
<evidence type="ECO:0000256" key="9">
    <source>
        <dbReference type="RuleBase" id="RU365103"/>
    </source>
</evidence>
<evidence type="ECO:0000313" key="11">
    <source>
        <dbReference type="EMBL" id="KLE02355.1"/>
    </source>
</evidence>
<comment type="caution">
    <text evidence="11">The sequence shown here is derived from an EMBL/GenBank/DDBJ whole genome shotgun (WGS) entry which is preliminary data.</text>
</comment>
<dbReference type="PANTHER" id="PTHR42755">
    <property type="entry name" value="3-DEOXY-MANNO-OCTULOSONATE CYTIDYLYLTRANSFERASE"/>
    <property type="match status" value="1"/>
</dbReference>
<dbReference type="NCBIfam" id="NF004389">
    <property type="entry name" value="PRK05749.1-5"/>
    <property type="match status" value="1"/>
</dbReference>
<evidence type="ECO:0000256" key="7">
    <source>
        <dbReference type="PIRSR" id="PIRSR639901-1"/>
    </source>
</evidence>
<evidence type="ECO:0000256" key="3">
    <source>
        <dbReference type="ARBA" id="ARBA00019077"/>
    </source>
</evidence>
<dbReference type="GO" id="GO:0005886">
    <property type="term" value="C:plasma membrane"/>
    <property type="evidence" value="ECO:0007669"/>
    <property type="project" value="UniProtKB-SubCell"/>
</dbReference>
<feature type="domain" description="3-deoxy-D-manno-octulosonic-acid transferase N-terminal" evidence="10">
    <location>
        <begin position="40"/>
        <end position="199"/>
    </location>
</feature>
<keyword evidence="9" id="KW-0472">Membrane</keyword>
<feature type="site" description="Transition state stabilizer" evidence="8">
    <location>
        <position position="197"/>
    </location>
</feature>
<keyword evidence="9" id="KW-0448">Lipopolysaccharide biosynthesis</keyword>
<evidence type="ECO:0000256" key="6">
    <source>
        <dbReference type="ARBA" id="ARBA00049183"/>
    </source>
</evidence>
<dbReference type="GO" id="GO:0043842">
    <property type="term" value="F:Kdo transferase activity"/>
    <property type="evidence" value="ECO:0007669"/>
    <property type="project" value="UniProtKB-EC"/>
</dbReference>
<dbReference type="UniPathway" id="UPA00958"/>
<evidence type="ECO:0000256" key="4">
    <source>
        <dbReference type="ARBA" id="ARBA00022679"/>
    </source>
</evidence>
<dbReference type="Gene3D" id="3.40.50.11720">
    <property type="entry name" value="3-Deoxy-D-manno-octulosonic-acid transferase, N-terminal domain"/>
    <property type="match status" value="1"/>
</dbReference>
<evidence type="ECO:0000313" key="12">
    <source>
        <dbReference type="Proteomes" id="UP000035514"/>
    </source>
</evidence>
<dbReference type="Gene3D" id="3.40.50.2000">
    <property type="entry name" value="Glycogen Phosphorylase B"/>
    <property type="match status" value="1"/>
</dbReference>
<dbReference type="Pfam" id="PF04413">
    <property type="entry name" value="Glycos_transf_N"/>
    <property type="match status" value="1"/>
</dbReference>
<dbReference type="AlphaFoldDB" id="A0A0G9K9A3"/>